<evidence type="ECO:0000313" key="2">
    <source>
        <dbReference type="Proteomes" id="UP001144978"/>
    </source>
</evidence>
<name>A0ACC1PWX6_9APHY</name>
<keyword evidence="2" id="KW-1185">Reference proteome</keyword>
<proteinExistence type="predicted"/>
<comment type="caution">
    <text evidence="1">The sequence shown here is derived from an EMBL/GenBank/DDBJ whole genome shotgun (WGS) entry which is preliminary data.</text>
</comment>
<dbReference type="EMBL" id="JANSHE010001345">
    <property type="protein sequence ID" value="KAJ3003143.1"/>
    <property type="molecule type" value="Genomic_DNA"/>
</dbReference>
<gene>
    <name evidence="1" type="ORF">NUW54_g5457</name>
</gene>
<organism evidence="1 2">
    <name type="scientific">Trametes sanguinea</name>
    <dbReference type="NCBI Taxonomy" id="158606"/>
    <lineage>
        <taxon>Eukaryota</taxon>
        <taxon>Fungi</taxon>
        <taxon>Dikarya</taxon>
        <taxon>Basidiomycota</taxon>
        <taxon>Agaricomycotina</taxon>
        <taxon>Agaricomycetes</taxon>
        <taxon>Polyporales</taxon>
        <taxon>Polyporaceae</taxon>
        <taxon>Trametes</taxon>
    </lineage>
</organism>
<dbReference type="Proteomes" id="UP001144978">
    <property type="component" value="Unassembled WGS sequence"/>
</dbReference>
<evidence type="ECO:0000313" key="1">
    <source>
        <dbReference type="EMBL" id="KAJ3003143.1"/>
    </source>
</evidence>
<accession>A0ACC1PWX6</accession>
<protein>
    <submittedName>
        <fullName evidence="1">Uncharacterized protein</fullName>
    </submittedName>
</protein>
<reference evidence="1" key="1">
    <citation type="submission" date="2022-08" db="EMBL/GenBank/DDBJ databases">
        <title>Genome Sequence of Pycnoporus sanguineus.</title>
        <authorList>
            <person name="Buettner E."/>
        </authorList>
    </citation>
    <scope>NUCLEOTIDE SEQUENCE</scope>
    <source>
        <strain evidence="1">CG-C14</strain>
    </source>
</reference>
<sequence length="647" mass="71569">MLLDSFTKAWEVFVGHIQDSWLHDNRSITAPALRCLEKATKSFSTAEHLKDRTLEALEIVWRACDEMGGVLLEKGPAAMHMSPSTNSDVKSLTQESLMAYVDVIRCTRSVGRQLEHCEWSLERLTRLMTILKGVLTYPSSPDFRPDVDSLSPVQNVVMEAVDSIDLSAPGVASLVLRDLSEYATLPFLAAFEIQVAPPSSAVSTTSKPSRSGVQRVTYIALSKKTIPLLVELFLRFKEDAAIYADGTIEALFAAYSIPIKLKYECPAPSRFGSDEPLWKTATTSFLRIVKECGPQMKKLHSIPPDRIEGVWRQVVDTFRGGILADCSTSEHFPLEVQEAEENFDLSLVASLEIDVVPYLGDPSVPDYIISQLARVLQQGSRLRVTDDDLPPSPSSLPDSKDTHRATEDQSSSDLGKPARFGDASIGMGTTAPGRFLPRERFSYWCFDLLFLICSDTSQDQIPSRKRIAALSIPSLLERCRMTLVSYVADEALRGNLPFPRAREEELLYVLRKLLSLSLWPGTLWAALSDSPSSYCTQLPDLDQSLPPSELIADAVKRSTKAHLFHFYPILCEIVSIPRKTPSAWVMSAAPRTAAGTSEATSADVRRSMSWSDVASGMIQEGHAVELDARMLVKECLREVGRELGVGH</sequence>